<proteinExistence type="predicted"/>
<evidence type="ECO:0000313" key="1">
    <source>
        <dbReference type="EMBL" id="KAK3218065.1"/>
    </source>
</evidence>
<name>A0AAE0E918_9ROSI</name>
<sequence length="521" mass="58819">MDRSFVEVVRGSLGNSFNTFDKEGEKLLSMQWEFSAEGFGLAEQIGKPLFIEEVTLNKVHLDKGCILVLAPQNGKLNLEKRKECDRGQVSSSEDCSSWYEEDVRKSLFLDSQRTRGESSKKKLIHHVSEEERNVQVGGFKALQNSVVVYRLSKPKKVSFQARNDNERLELCVDLGPVEVDPLEERKDHRVLRLDREDREDREDRGLVTLAEEVGLSCDSMATNEEMVHGTVAVEELFGNAFSNSVDHKSGESYEEMVQFNIEVEEKFLSGNKKTSSQTDSDEALVQANFDMEMRLARGLELDIEGRKNPYPPQGSREKEKDCYMVASPEQVGQKSSSVEEEVANVIATGTALGFNFEGVEKGVVEVIARSEVEDEARFADMSEGELTELKKEVVMCNIYAANVESERKTMWNYILLAKGKLTVKIRGLNLKQISKAERSSLEEVFSIKEVWAAVCSCDGNKDSSPDGLNLNFIKENWEVIQVDFMKFIQEFHGNGEVVKDLNNTFIALISKCSNPETMRDF</sequence>
<dbReference type="AlphaFoldDB" id="A0AAE0E918"/>
<gene>
    <name evidence="1" type="ORF">Dsin_012035</name>
</gene>
<dbReference type="EMBL" id="JANJYJ010000004">
    <property type="protein sequence ID" value="KAK3218065.1"/>
    <property type="molecule type" value="Genomic_DNA"/>
</dbReference>
<dbReference type="Proteomes" id="UP001281410">
    <property type="component" value="Unassembled WGS sequence"/>
</dbReference>
<protein>
    <submittedName>
        <fullName evidence="1">Uncharacterized protein</fullName>
    </submittedName>
</protein>
<organism evidence="1 2">
    <name type="scientific">Dipteronia sinensis</name>
    <dbReference type="NCBI Taxonomy" id="43782"/>
    <lineage>
        <taxon>Eukaryota</taxon>
        <taxon>Viridiplantae</taxon>
        <taxon>Streptophyta</taxon>
        <taxon>Embryophyta</taxon>
        <taxon>Tracheophyta</taxon>
        <taxon>Spermatophyta</taxon>
        <taxon>Magnoliopsida</taxon>
        <taxon>eudicotyledons</taxon>
        <taxon>Gunneridae</taxon>
        <taxon>Pentapetalae</taxon>
        <taxon>rosids</taxon>
        <taxon>malvids</taxon>
        <taxon>Sapindales</taxon>
        <taxon>Sapindaceae</taxon>
        <taxon>Hippocastanoideae</taxon>
        <taxon>Acereae</taxon>
        <taxon>Dipteronia</taxon>
    </lineage>
</organism>
<accession>A0AAE0E918</accession>
<reference evidence="1" key="1">
    <citation type="journal article" date="2023" name="Plant J.">
        <title>Genome sequences and population genomics provide insights into the demographic history, inbreeding, and mutation load of two 'living fossil' tree species of Dipteronia.</title>
        <authorList>
            <person name="Feng Y."/>
            <person name="Comes H.P."/>
            <person name="Chen J."/>
            <person name="Zhu S."/>
            <person name="Lu R."/>
            <person name="Zhang X."/>
            <person name="Li P."/>
            <person name="Qiu J."/>
            <person name="Olsen K.M."/>
            <person name="Qiu Y."/>
        </authorList>
    </citation>
    <scope>NUCLEOTIDE SEQUENCE</scope>
    <source>
        <strain evidence="1">NBL</strain>
    </source>
</reference>
<evidence type="ECO:0000313" key="2">
    <source>
        <dbReference type="Proteomes" id="UP001281410"/>
    </source>
</evidence>
<keyword evidence="2" id="KW-1185">Reference proteome</keyword>
<comment type="caution">
    <text evidence="1">The sequence shown here is derived from an EMBL/GenBank/DDBJ whole genome shotgun (WGS) entry which is preliminary data.</text>
</comment>